<protein>
    <submittedName>
        <fullName evidence="1">Uncharacterized protein</fullName>
    </submittedName>
</protein>
<evidence type="ECO:0000313" key="2">
    <source>
        <dbReference type="Proteomes" id="UP000266723"/>
    </source>
</evidence>
<dbReference type="Proteomes" id="UP000266723">
    <property type="component" value="Unassembled WGS sequence"/>
</dbReference>
<proteinExistence type="predicted"/>
<accession>A0ABQ7DH39</accession>
<name>A0ABQ7DH39_BRACR</name>
<keyword evidence="2" id="KW-1185">Reference proteome</keyword>
<gene>
    <name evidence="1" type="ORF">DY000_02032400</name>
</gene>
<evidence type="ECO:0000313" key="1">
    <source>
        <dbReference type="EMBL" id="KAF3576786.1"/>
    </source>
</evidence>
<dbReference type="EMBL" id="QGKV02000649">
    <property type="protein sequence ID" value="KAF3576786.1"/>
    <property type="molecule type" value="Genomic_DNA"/>
</dbReference>
<comment type="caution">
    <text evidence="1">The sequence shown here is derived from an EMBL/GenBank/DDBJ whole genome shotgun (WGS) entry which is preliminary data.</text>
</comment>
<organism evidence="1 2">
    <name type="scientific">Brassica cretica</name>
    <name type="common">Mustard</name>
    <dbReference type="NCBI Taxonomy" id="69181"/>
    <lineage>
        <taxon>Eukaryota</taxon>
        <taxon>Viridiplantae</taxon>
        <taxon>Streptophyta</taxon>
        <taxon>Embryophyta</taxon>
        <taxon>Tracheophyta</taxon>
        <taxon>Spermatophyta</taxon>
        <taxon>Magnoliopsida</taxon>
        <taxon>eudicotyledons</taxon>
        <taxon>Gunneridae</taxon>
        <taxon>Pentapetalae</taxon>
        <taxon>rosids</taxon>
        <taxon>malvids</taxon>
        <taxon>Brassicales</taxon>
        <taxon>Brassicaceae</taxon>
        <taxon>Brassiceae</taxon>
        <taxon>Brassica</taxon>
    </lineage>
</organism>
<reference evidence="1 2" key="1">
    <citation type="journal article" date="2020" name="BMC Genomics">
        <title>Intraspecific diversification of the crop wild relative Brassica cretica Lam. using demographic model selection.</title>
        <authorList>
            <person name="Kioukis A."/>
            <person name="Michalopoulou V.A."/>
            <person name="Briers L."/>
            <person name="Pirintsos S."/>
            <person name="Studholme D.J."/>
            <person name="Pavlidis P."/>
            <person name="Sarris P.F."/>
        </authorList>
    </citation>
    <scope>NUCLEOTIDE SEQUENCE [LARGE SCALE GENOMIC DNA]</scope>
    <source>
        <strain evidence="2">cv. PFS-1207/04</strain>
    </source>
</reference>
<sequence length="69" mass="7965">MHMIDPWSVFYKGSSDGATLGNLRKKKLMLPLNGAMAEYLREIQVKSQVVWETPKCSWNTRHLNSREVS</sequence>